<name>A0A6A5F7I4_PERFL</name>
<accession>A0A6A5F7I4</accession>
<dbReference type="InterPro" id="IPR003604">
    <property type="entry name" value="Matrin/U1-like-C_Znf_C2H2"/>
</dbReference>
<proteinExistence type="predicted"/>
<dbReference type="GO" id="GO:0003676">
    <property type="term" value="F:nucleic acid binding"/>
    <property type="evidence" value="ECO:0007669"/>
    <property type="project" value="InterPro"/>
</dbReference>
<sequence length="67" mass="7962">MFFFMGLYAGQGDDRVEFIRPVVGYFCNLCQLIYADEDEAKLQHCRSQTHYRKYQEKTGKDPWTNTT</sequence>
<gene>
    <name evidence="2" type="ORF">PFLUV_G00127410</name>
</gene>
<dbReference type="GO" id="GO:0008270">
    <property type="term" value="F:zinc ion binding"/>
    <property type="evidence" value="ECO:0007669"/>
    <property type="project" value="InterPro"/>
</dbReference>
<keyword evidence="3" id="KW-1185">Reference proteome</keyword>
<evidence type="ECO:0000313" key="3">
    <source>
        <dbReference type="Proteomes" id="UP000465112"/>
    </source>
</evidence>
<dbReference type="EMBL" id="VHII01000010">
    <property type="protein sequence ID" value="KAF1385123.1"/>
    <property type="molecule type" value="Genomic_DNA"/>
</dbReference>
<organism evidence="2 3">
    <name type="scientific">Perca fluviatilis</name>
    <name type="common">European perch</name>
    <dbReference type="NCBI Taxonomy" id="8168"/>
    <lineage>
        <taxon>Eukaryota</taxon>
        <taxon>Metazoa</taxon>
        <taxon>Chordata</taxon>
        <taxon>Craniata</taxon>
        <taxon>Vertebrata</taxon>
        <taxon>Euteleostomi</taxon>
        <taxon>Actinopterygii</taxon>
        <taxon>Neopterygii</taxon>
        <taxon>Teleostei</taxon>
        <taxon>Neoteleostei</taxon>
        <taxon>Acanthomorphata</taxon>
        <taxon>Eupercaria</taxon>
        <taxon>Perciformes</taxon>
        <taxon>Percoidei</taxon>
        <taxon>Percidae</taxon>
        <taxon>Percinae</taxon>
        <taxon>Perca</taxon>
    </lineage>
</organism>
<evidence type="ECO:0000313" key="2">
    <source>
        <dbReference type="EMBL" id="KAF1385123.1"/>
    </source>
</evidence>
<feature type="domain" description="U1-type" evidence="1">
    <location>
        <begin position="22"/>
        <end position="57"/>
    </location>
</feature>
<dbReference type="AlphaFoldDB" id="A0A6A5F7I4"/>
<reference evidence="2 3" key="1">
    <citation type="submission" date="2019-06" db="EMBL/GenBank/DDBJ databases">
        <title>A chromosome-scale genome assembly of the European perch, Perca fluviatilis.</title>
        <authorList>
            <person name="Roques C."/>
            <person name="Zahm M."/>
            <person name="Cabau C."/>
            <person name="Klopp C."/>
            <person name="Bouchez O."/>
            <person name="Donnadieu C."/>
            <person name="Kuhl H."/>
            <person name="Gislard M."/>
            <person name="Guendouz S."/>
            <person name="Journot L."/>
            <person name="Haffray P."/>
            <person name="Bestin A."/>
            <person name="Morvezen R."/>
            <person name="Feron R."/>
            <person name="Wen M."/>
            <person name="Jouanno E."/>
            <person name="Herpin A."/>
            <person name="Schartl M."/>
            <person name="Postlethwait J."/>
            <person name="Schaerlinger B."/>
            <person name="Chardard D."/>
            <person name="Lecocq T."/>
            <person name="Poncet C."/>
            <person name="Jaffrelo L."/>
            <person name="Lampietro C."/>
            <person name="Guiguen Y."/>
        </authorList>
    </citation>
    <scope>NUCLEOTIDE SEQUENCE [LARGE SCALE GENOMIC DNA]</scope>
    <source>
        <tissue evidence="2">Blood</tissue>
    </source>
</reference>
<dbReference type="Proteomes" id="UP000465112">
    <property type="component" value="Chromosome 10"/>
</dbReference>
<comment type="caution">
    <text evidence="2">The sequence shown here is derived from an EMBL/GenBank/DDBJ whole genome shotgun (WGS) entry which is preliminary data.</text>
</comment>
<protein>
    <recommendedName>
        <fullName evidence="1">U1-type domain-containing protein</fullName>
    </recommendedName>
</protein>
<dbReference type="SMART" id="SM00451">
    <property type="entry name" value="ZnF_U1"/>
    <property type="match status" value="1"/>
</dbReference>
<evidence type="ECO:0000259" key="1">
    <source>
        <dbReference type="SMART" id="SM00451"/>
    </source>
</evidence>